<dbReference type="GeneID" id="117347597"/>
<dbReference type="PRINTS" id="PR01415">
    <property type="entry name" value="ANKYRIN"/>
</dbReference>
<dbReference type="FunFam" id="1.25.40.20:FF:000097">
    <property type="entry name" value="NF-kappa-B inhibitor zeta isoform X1"/>
    <property type="match status" value="1"/>
</dbReference>
<evidence type="ECO:0000313" key="5">
    <source>
        <dbReference type="RefSeq" id="XP_033774605.1"/>
    </source>
</evidence>
<dbReference type="Proteomes" id="UP000515159">
    <property type="component" value="Chromosome 13"/>
</dbReference>
<dbReference type="InterPro" id="IPR002110">
    <property type="entry name" value="Ankyrin_rpt"/>
</dbReference>
<dbReference type="SMART" id="SM00248">
    <property type="entry name" value="ANK"/>
    <property type="match status" value="5"/>
</dbReference>
<dbReference type="KEGG" id="gsh:117347597"/>
<dbReference type="RefSeq" id="XP_033774605.1">
    <property type="nucleotide sequence ID" value="XM_033918714.1"/>
</dbReference>
<dbReference type="InterPro" id="IPR036770">
    <property type="entry name" value="Ankyrin_rpt-contain_sf"/>
</dbReference>
<dbReference type="GO" id="GO:0005634">
    <property type="term" value="C:nucleus"/>
    <property type="evidence" value="ECO:0007669"/>
    <property type="project" value="TreeGrafter"/>
</dbReference>
<sequence>MTNIFCCLRILHICAAKGMREFSLAAAERMADLRRLDVKEHKGKTPLLVAVTARQPAIVRDLILAGADVHAVDNKGQSALHLAATYGYPEVIQVIAAFALPVNIEMKDFEGHTPLHCAVLAHNSVLREQREGPGLTPTQQDELEPRSRELKACIHLLVQMGALVSSQDLKSSKTVLHYAVQDANLPLLKFFLELEMHKPSKLVNNQAHGNTALHMAAALYHEPQQEEIIRLLLKHGADPSARNLENDQAIHLVQAGETGDRVNLTLADKL</sequence>
<evidence type="ECO:0000256" key="3">
    <source>
        <dbReference type="PROSITE-ProRule" id="PRU00023"/>
    </source>
</evidence>
<keyword evidence="1" id="KW-0677">Repeat</keyword>
<reference evidence="5" key="1">
    <citation type="submission" date="2025-08" db="UniProtKB">
        <authorList>
            <consortium name="RefSeq"/>
        </authorList>
    </citation>
    <scope>IDENTIFICATION</scope>
</reference>
<protein>
    <submittedName>
        <fullName evidence="5">NF-kappa-B inhibitor delta-like</fullName>
    </submittedName>
</protein>
<organism evidence="4 5">
    <name type="scientific">Geotrypetes seraphini</name>
    <name type="common">Gaboon caecilian</name>
    <name type="synonym">Caecilia seraphini</name>
    <dbReference type="NCBI Taxonomy" id="260995"/>
    <lineage>
        <taxon>Eukaryota</taxon>
        <taxon>Metazoa</taxon>
        <taxon>Chordata</taxon>
        <taxon>Craniata</taxon>
        <taxon>Vertebrata</taxon>
        <taxon>Euteleostomi</taxon>
        <taxon>Amphibia</taxon>
        <taxon>Gymnophiona</taxon>
        <taxon>Geotrypetes</taxon>
    </lineage>
</organism>
<dbReference type="InParanoid" id="A0A6P8P0S0"/>
<dbReference type="PROSITE" id="PS50297">
    <property type="entry name" value="ANK_REP_REGION"/>
    <property type="match status" value="2"/>
</dbReference>
<dbReference type="PROSITE" id="PS50088">
    <property type="entry name" value="ANK_REPEAT"/>
    <property type="match status" value="3"/>
</dbReference>
<dbReference type="OrthoDB" id="194358at2759"/>
<evidence type="ECO:0000256" key="2">
    <source>
        <dbReference type="ARBA" id="ARBA00023043"/>
    </source>
</evidence>
<name>A0A6P8P0S0_GEOSA</name>
<gene>
    <name evidence="5" type="primary">LOC117347597</name>
</gene>
<dbReference type="Pfam" id="PF12796">
    <property type="entry name" value="Ank_2"/>
    <property type="match status" value="2"/>
</dbReference>
<evidence type="ECO:0000313" key="4">
    <source>
        <dbReference type="Proteomes" id="UP000515159"/>
    </source>
</evidence>
<dbReference type="PANTHER" id="PTHR24124:SF7">
    <property type="entry name" value="NF-KAPPA-B INHIBITOR DELTA"/>
    <property type="match status" value="1"/>
</dbReference>
<feature type="repeat" description="ANK" evidence="3">
    <location>
        <begin position="42"/>
        <end position="74"/>
    </location>
</feature>
<dbReference type="AlphaFoldDB" id="A0A6P8P0S0"/>
<keyword evidence="4" id="KW-1185">Reference proteome</keyword>
<dbReference type="Gene3D" id="1.25.40.20">
    <property type="entry name" value="Ankyrin repeat-containing domain"/>
    <property type="match status" value="2"/>
</dbReference>
<proteinExistence type="predicted"/>
<feature type="repeat" description="ANK" evidence="3">
    <location>
        <begin position="208"/>
        <end position="244"/>
    </location>
</feature>
<dbReference type="GO" id="GO:0010468">
    <property type="term" value="P:regulation of gene expression"/>
    <property type="evidence" value="ECO:0007669"/>
    <property type="project" value="TreeGrafter"/>
</dbReference>
<evidence type="ECO:0000256" key="1">
    <source>
        <dbReference type="ARBA" id="ARBA00022737"/>
    </source>
</evidence>
<keyword evidence="2 3" id="KW-0040">ANK repeat</keyword>
<dbReference type="PANTHER" id="PTHR24124">
    <property type="entry name" value="ANKYRIN REPEAT FAMILY A"/>
    <property type="match status" value="1"/>
</dbReference>
<accession>A0A6P8P0S0</accession>
<feature type="repeat" description="ANK" evidence="3">
    <location>
        <begin position="75"/>
        <end position="107"/>
    </location>
</feature>
<dbReference type="SUPFAM" id="SSF48403">
    <property type="entry name" value="Ankyrin repeat"/>
    <property type="match status" value="1"/>
</dbReference>